<protein>
    <submittedName>
        <fullName evidence="1">Uncharacterized protein</fullName>
    </submittedName>
</protein>
<gene>
    <name evidence="1" type="ORF">ERS852471_02079</name>
</gene>
<evidence type="ECO:0000313" key="2">
    <source>
        <dbReference type="Proteomes" id="UP000095594"/>
    </source>
</evidence>
<accession>A0A174HAM5</accession>
<evidence type="ECO:0000313" key="1">
    <source>
        <dbReference type="EMBL" id="CUO69895.1"/>
    </source>
</evidence>
<name>A0A174HAM5_9CLOT</name>
<organism evidence="1 2">
    <name type="scientific">Clostridium disporicum</name>
    <dbReference type="NCBI Taxonomy" id="84024"/>
    <lineage>
        <taxon>Bacteria</taxon>
        <taxon>Bacillati</taxon>
        <taxon>Bacillota</taxon>
        <taxon>Clostridia</taxon>
        <taxon>Eubacteriales</taxon>
        <taxon>Clostridiaceae</taxon>
        <taxon>Clostridium</taxon>
    </lineage>
</organism>
<dbReference type="EMBL" id="CYZX01000013">
    <property type="protein sequence ID" value="CUO69895.1"/>
    <property type="molecule type" value="Genomic_DNA"/>
</dbReference>
<dbReference type="RefSeq" id="WP_055266308.1">
    <property type="nucleotide sequence ID" value="NZ_CABIXQ010000013.1"/>
</dbReference>
<dbReference type="Proteomes" id="UP000095594">
    <property type="component" value="Unassembled WGS sequence"/>
</dbReference>
<dbReference type="AlphaFoldDB" id="A0A174HAM5"/>
<reference evidence="1 2" key="1">
    <citation type="submission" date="2015-09" db="EMBL/GenBank/DDBJ databases">
        <authorList>
            <consortium name="Pathogen Informatics"/>
        </authorList>
    </citation>
    <scope>NUCLEOTIDE SEQUENCE [LARGE SCALE GENOMIC DNA]</scope>
    <source>
        <strain evidence="1 2">2789STDY5834856</strain>
    </source>
</reference>
<sequence>MNEIICSNKDLGNIAEINVHSNCSLVSFVVKFCKLINCCRYFVVLQLQADFGDGEGFVNVAILNKKFCAINNRIPPYRCINYNIFFNNIVIDVPICKEIVKYRIKLIGINCIGIIKCCKKLYKEDNDLNNTNRFCNKYIGKCVIKIHSS</sequence>
<proteinExistence type="predicted"/>